<evidence type="ECO:0000256" key="2">
    <source>
        <dbReference type="ARBA" id="ARBA00010519"/>
    </source>
</evidence>
<dbReference type="AlphaFoldDB" id="A0A856TAQ1"/>
<evidence type="ECO:0000256" key="10">
    <source>
        <dbReference type="ARBA" id="ARBA00049551"/>
    </source>
</evidence>
<feature type="transmembrane region" description="Helical" evidence="11">
    <location>
        <begin position="58"/>
        <end position="82"/>
    </location>
</feature>
<name>A0A856TAQ1_9ORTH</name>
<keyword evidence="12" id="KW-0496">Mitochondrion</keyword>
<evidence type="ECO:0000256" key="4">
    <source>
        <dbReference type="ARBA" id="ARBA00022692"/>
    </source>
</evidence>
<evidence type="ECO:0000256" key="5">
    <source>
        <dbReference type="ARBA" id="ARBA00022967"/>
    </source>
</evidence>
<evidence type="ECO:0000256" key="1">
    <source>
        <dbReference type="ARBA" id="ARBA00004141"/>
    </source>
</evidence>
<comment type="catalytic activity">
    <reaction evidence="10">
        <text>a ubiquinone + NADH + 5 H(+)(in) = a ubiquinol + NAD(+) + 4 H(+)(out)</text>
        <dbReference type="Rhea" id="RHEA:29091"/>
        <dbReference type="Rhea" id="RHEA-COMP:9565"/>
        <dbReference type="Rhea" id="RHEA-COMP:9566"/>
        <dbReference type="ChEBI" id="CHEBI:15378"/>
        <dbReference type="ChEBI" id="CHEBI:16389"/>
        <dbReference type="ChEBI" id="CHEBI:17976"/>
        <dbReference type="ChEBI" id="CHEBI:57540"/>
        <dbReference type="ChEBI" id="CHEBI:57945"/>
        <dbReference type="EC" id="7.1.1.2"/>
    </reaction>
</comment>
<evidence type="ECO:0000256" key="8">
    <source>
        <dbReference type="ARBA" id="ARBA00023136"/>
    </source>
</evidence>
<keyword evidence="4 11" id="KW-0812">Transmembrane</keyword>
<evidence type="ECO:0000256" key="11">
    <source>
        <dbReference type="SAM" id="Phobius"/>
    </source>
</evidence>
<gene>
    <name evidence="12" type="primary">nad4L</name>
</gene>
<reference evidence="12" key="1">
    <citation type="submission" date="2017-12" db="EMBL/GenBank/DDBJ databases">
        <title>Mitochondrial genome sequence and gene rearrangement provide insights into the taxonomic affiliation of sword-tailed crickets.</title>
        <authorList>
            <person name="Ma C."/>
            <person name="Li J."/>
        </authorList>
    </citation>
    <scope>NUCLEOTIDE SEQUENCE</scope>
</reference>
<geneLocation type="mitochondrion" evidence="12"/>
<evidence type="ECO:0000256" key="3">
    <source>
        <dbReference type="ARBA" id="ARBA00016612"/>
    </source>
</evidence>
<evidence type="ECO:0000256" key="9">
    <source>
        <dbReference type="ARBA" id="ARBA00031586"/>
    </source>
</evidence>
<proteinExistence type="inferred from homology"/>
<feature type="transmembrane region" description="Helical" evidence="11">
    <location>
        <begin position="29"/>
        <end position="52"/>
    </location>
</feature>
<dbReference type="EMBL" id="MG701238">
    <property type="protein sequence ID" value="QFG38966.1"/>
    <property type="molecule type" value="Genomic_DNA"/>
</dbReference>
<dbReference type="GO" id="GO:0016020">
    <property type="term" value="C:membrane"/>
    <property type="evidence" value="ECO:0007669"/>
    <property type="project" value="UniProtKB-SubCell"/>
</dbReference>
<dbReference type="Pfam" id="PF00420">
    <property type="entry name" value="Oxidored_q2"/>
    <property type="match status" value="1"/>
</dbReference>
<comment type="subcellular location">
    <subcellularLocation>
        <location evidence="1">Membrane</location>
        <topology evidence="1">Multi-pass membrane protein</topology>
    </subcellularLocation>
</comment>
<sequence length="98" mass="11495">MMKLLIFYFIFMMYFSGLWVFSSKRKYFLVSLLSLEYMALSIFLMLVCYLSLGGFEMYFLLIFLVFAVCEGVLGLSVLVNVVRSFGNNYFQSFSILRC</sequence>
<dbReference type="Gene3D" id="1.10.287.3510">
    <property type="match status" value="1"/>
</dbReference>
<protein>
    <recommendedName>
        <fullName evidence="3">NADH-ubiquinone oxidoreductase chain 4L</fullName>
    </recommendedName>
    <alternativeName>
        <fullName evidence="9">NADH dehydrogenase subunit 4L</fullName>
    </alternativeName>
</protein>
<feature type="transmembrane region" description="Helical" evidence="11">
    <location>
        <begin position="6"/>
        <end position="22"/>
    </location>
</feature>
<keyword evidence="8 11" id="KW-0472">Membrane</keyword>
<comment type="similarity">
    <text evidence="2">Belongs to the complex I subunit 4L family.</text>
</comment>
<keyword evidence="5" id="KW-1278">Translocase</keyword>
<evidence type="ECO:0000256" key="6">
    <source>
        <dbReference type="ARBA" id="ARBA00022989"/>
    </source>
</evidence>
<dbReference type="InterPro" id="IPR039428">
    <property type="entry name" value="NUOK/Mnh_C1-like"/>
</dbReference>
<keyword evidence="6 11" id="KW-1133">Transmembrane helix</keyword>
<evidence type="ECO:0000313" key="12">
    <source>
        <dbReference type="EMBL" id="QFG38966.1"/>
    </source>
</evidence>
<dbReference type="GO" id="GO:0008137">
    <property type="term" value="F:NADH dehydrogenase (ubiquinone) activity"/>
    <property type="evidence" value="ECO:0007669"/>
    <property type="project" value="UniProtKB-EC"/>
</dbReference>
<accession>A0A856TAQ1</accession>
<evidence type="ECO:0000256" key="7">
    <source>
        <dbReference type="ARBA" id="ARBA00023027"/>
    </source>
</evidence>
<keyword evidence="7" id="KW-0520">NAD</keyword>
<organism evidence="12">
    <name type="scientific">Svistella anhuiensis</name>
    <dbReference type="NCBI Taxonomy" id="2152901"/>
    <lineage>
        <taxon>Eukaryota</taxon>
        <taxon>Metazoa</taxon>
        <taxon>Ecdysozoa</taxon>
        <taxon>Arthropoda</taxon>
        <taxon>Hexapoda</taxon>
        <taxon>Insecta</taxon>
        <taxon>Pterygota</taxon>
        <taxon>Neoptera</taxon>
        <taxon>Polyneoptera</taxon>
        <taxon>Orthoptera</taxon>
        <taxon>Ensifera</taxon>
        <taxon>Gryllidea</taxon>
        <taxon>Grylloidea</taxon>
        <taxon>Trigonidiidae</taxon>
        <taxon>Trigonidiinae</taxon>
        <taxon>Svistella</taxon>
    </lineage>
</organism>